<keyword evidence="3" id="KW-1185">Reference proteome</keyword>
<feature type="compositionally biased region" description="Polar residues" evidence="1">
    <location>
        <begin position="495"/>
        <end position="506"/>
    </location>
</feature>
<sequence length="543" mass="60649">MPWWSLRKATVDRRHIRHISNTVNRVGGRGTPELSHLPKAPEIRSLRFRNVAPGRVGNLFLFQRATDPVDKTHPWAKVLFRTFGKQIPQVSLPQFNLACYPFALMERFDDINYMRQARQRGISQEFDEALLQYTSGLKTLAPQATLPSPGDSRRKKYTLPISAAISVPKTLHKSAVLRNKLKSRIREALRMVVVLGAKVSGEKEDAVEITTAEGISLESKDDALVVQGWVYVFRPTLELLRCPWPTLIKQMRIGLENVRKTAIALEAIQRQTTSLKQSPESYPSGGVNKFKQPTFKPMDKLKSKPSTEIASQTGKSPLPLHRPTYSASTTRHNQQQSEGSAVSKCGGKTRERSTDKSKLSTESGHQTGKSQLPSYQATHSPTMTRQNRHQPEGSVFGGMIRDSLKEESKSSTESKKSRLPSHQPTYSATMTRLSRQKPGGPVVEAYTSGGLTRDRSTYKSKSSTASCQIEGSRPPSHQATSSTTTTRLERRKQLEGSTSEAYISNETTRDNSKQSPGEFRKQNSRENRLSRSPRISPRSGEGH</sequence>
<feature type="compositionally biased region" description="Basic and acidic residues" evidence="1">
    <location>
        <begin position="348"/>
        <end position="359"/>
    </location>
</feature>
<dbReference type="EMBL" id="KN837144">
    <property type="protein sequence ID" value="KIJ40394.1"/>
    <property type="molecule type" value="Genomic_DNA"/>
</dbReference>
<evidence type="ECO:0000256" key="1">
    <source>
        <dbReference type="SAM" id="MobiDB-lite"/>
    </source>
</evidence>
<feature type="compositionally biased region" description="Polar residues" evidence="1">
    <location>
        <begin position="360"/>
        <end position="385"/>
    </location>
</feature>
<dbReference type="Gene3D" id="3.30.230.10">
    <property type="match status" value="1"/>
</dbReference>
<protein>
    <submittedName>
        <fullName evidence="2">Uncharacterized protein</fullName>
    </submittedName>
</protein>
<reference evidence="2 3" key="1">
    <citation type="submission" date="2014-06" db="EMBL/GenBank/DDBJ databases">
        <title>Evolutionary Origins and Diversification of the Mycorrhizal Mutualists.</title>
        <authorList>
            <consortium name="DOE Joint Genome Institute"/>
            <consortium name="Mycorrhizal Genomics Consortium"/>
            <person name="Kohler A."/>
            <person name="Kuo A."/>
            <person name="Nagy L.G."/>
            <person name="Floudas D."/>
            <person name="Copeland A."/>
            <person name="Barry K.W."/>
            <person name="Cichocki N."/>
            <person name="Veneault-Fourrey C."/>
            <person name="LaButti K."/>
            <person name="Lindquist E.A."/>
            <person name="Lipzen A."/>
            <person name="Lundell T."/>
            <person name="Morin E."/>
            <person name="Murat C."/>
            <person name="Riley R."/>
            <person name="Ohm R."/>
            <person name="Sun H."/>
            <person name="Tunlid A."/>
            <person name="Henrissat B."/>
            <person name="Grigoriev I.V."/>
            <person name="Hibbett D.S."/>
            <person name="Martin F."/>
        </authorList>
    </citation>
    <scope>NUCLEOTIDE SEQUENCE [LARGE SCALE GENOMIC DNA]</scope>
    <source>
        <strain evidence="2 3">SS14</strain>
    </source>
</reference>
<accession>A0A0C9UZY0</accession>
<evidence type="ECO:0000313" key="2">
    <source>
        <dbReference type="EMBL" id="KIJ40394.1"/>
    </source>
</evidence>
<evidence type="ECO:0000313" key="3">
    <source>
        <dbReference type="Proteomes" id="UP000054279"/>
    </source>
</evidence>
<dbReference type="HOGENOM" id="CLU_501697_0_0_1"/>
<feature type="compositionally biased region" description="Polar residues" evidence="1">
    <location>
        <begin position="304"/>
        <end position="315"/>
    </location>
</feature>
<organism evidence="2 3">
    <name type="scientific">Sphaerobolus stellatus (strain SS14)</name>
    <dbReference type="NCBI Taxonomy" id="990650"/>
    <lineage>
        <taxon>Eukaryota</taxon>
        <taxon>Fungi</taxon>
        <taxon>Dikarya</taxon>
        <taxon>Basidiomycota</taxon>
        <taxon>Agaricomycotina</taxon>
        <taxon>Agaricomycetes</taxon>
        <taxon>Phallomycetidae</taxon>
        <taxon>Geastrales</taxon>
        <taxon>Sphaerobolaceae</taxon>
        <taxon>Sphaerobolus</taxon>
    </lineage>
</organism>
<feature type="compositionally biased region" description="Polar residues" evidence="1">
    <location>
        <begin position="325"/>
        <end position="340"/>
    </location>
</feature>
<feature type="compositionally biased region" description="Basic and acidic residues" evidence="1">
    <location>
        <begin position="402"/>
        <end position="416"/>
    </location>
</feature>
<dbReference type="Proteomes" id="UP000054279">
    <property type="component" value="Unassembled WGS sequence"/>
</dbReference>
<feature type="compositionally biased region" description="Low complexity" evidence="1">
    <location>
        <begin position="530"/>
        <end position="543"/>
    </location>
</feature>
<proteinExistence type="predicted"/>
<name>A0A0C9UZY0_SPHS4</name>
<dbReference type="InterPro" id="IPR014721">
    <property type="entry name" value="Ribsml_uS5_D2-typ_fold_subgr"/>
</dbReference>
<dbReference type="OrthoDB" id="3265918at2759"/>
<feature type="region of interest" description="Disordered" evidence="1">
    <location>
        <begin position="273"/>
        <end position="543"/>
    </location>
</feature>
<feature type="compositionally biased region" description="Basic and acidic residues" evidence="1">
    <location>
        <begin position="507"/>
        <end position="529"/>
    </location>
</feature>
<feature type="compositionally biased region" description="Polar residues" evidence="1">
    <location>
        <begin position="459"/>
        <end position="479"/>
    </location>
</feature>
<feature type="compositionally biased region" description="Polar residues" evidence="1">
    <location>
        <begin position="420"/>
        <end position="433"/>
    </location>
</feature>
<gene>
    <name evidence="2" type="ORF">M422DRAFT_780706</name>
</gene>
<dbReference type="AlphaFoldDB" id="A0A0C9UZY0"/>